<dbReference type="Proteomes" id="UP000234254">
    <property type="component" value="Unassembled WGS sequence"/>
</dbReference>
<keyword evidence="3" id="KW-1185">Reference proteome</keyword>
<evidence type="ECO:0000313" key="2">
    <source>
        <dbReference type="EMBL" id="PKY05585.1"/>
    </source>
</evidence>
<organism evidence="2 3">
    <name type="scientific">Aspergillus campestris (strain IBT 28561)</name>
    <dbReference type="NCBI Taxonomy" id="1392248"/>
    <lineage>
        <taxon>Eukaryota</taxon>
        <taxon>Fungi</taxon>
        <taxon>Dikarya</taxon>
        <taxon>Ascomycota</taxon>
        <taxon>Pezizomycotina</taxon>
        <taxon>Eurotiomycetes</taxon>
        <taxon>Eurotiomycetidae</taxon>
        <taxon>Eurotiales</taxon>
        <taxon>Aspergillaceae</taxon>
        <taxon>Aspergillus</taxon>
        <taxon>Aspergillus subgen. Circumdati</taxon>
    </lineage>
</organism>
<dbReference type="AlphaFoldDB" id="A0A2I1D6T4"/>
<feature type="region of interest" description="Disordered" evidence="1">
    <location>
        <begin position="167"/>
        <end position="193"/>
    </location>
</feature>
<accession>A0A2I1D6T4</accession>
<comment type="caution">
    <text evidence="2">The sequence shown here is derived from an EMBL/GenBank/DDBJ whole genome shotgun (WGS) entry which is preliminary data.</text>
</comment>
<feature type="compositionally biased region" description="Polar residues" evidence="1">
    <location>
        <begin position="180"/>
        <end position="190"/>
    </location>
</feature>
<protein>
    <submittedName>
        <fullName evidence="2">Uncharacterized protein</fullName>
    </submittedName>
</protein>
<dbReference type="OrthoDB" id="4499406at2759"/>
<dbReference type="InterPro" id="IPR022190">
    <property type="entry name" value="DUF3716"/>
</dbReference>
<dbReference type="GeneID" id="36547600"/>
<dbReference type="RefSeq" id="XP_024694179.1">
    <property type="nucleotide sequence ID" value="XM_024840076.1"/>
</dbReference>
<dbReference type="VEuPathDB" id="FungiDB:P168DRAFT_317107"/>
<proteinExistence type="predicted"/>
<evidence type="ECO:0000313" key="3">
    <source>
        <dbReference type="Proteomes" id="UP000234254"/>
    </source>
</evidence>
<name>A0A2I1D6T4_ASPC2</name>
<reference evidence="2" key="1">
    <citation type="submission" date="2016-12" db="EMBL/GenBank/DDBJ databases">
        <title>The genomes of Aspergillus section Nigri reveals drivers in fungal speciation.</title>
        <authorList>
            <consortium name="DOE Joint Genome Institute"/>
            <person name="Vesth T.C."/>
            <person name="Nybo J."/>
            <person name="Theobald S."/>
            <person name="Brandl J."/>
            <person name="Frisvad J.C."/>
            <person name="Nielsen K.F."/>
            <person name="Lyhne E.K."/>
            <person name="Kogle M.E."/>
            <person name="Kuo A."/>
            <person name="Riley R."/>
            <person name="Clum A."/>
            <person name="Nolan M."/>
            <person name="Lipzen A."/>
            <person name="Salamov A."/>
            <person name="Henrissat B."/>
            <person name="Wiebenga A."/>
            <person name="De vries R.P."/>
            <person name="Grigoriev I.V."/>
            <person name="Mortensen U.H."/>
            <person name="Andersen M.R."/>
            <person name="Baker S.E."/>
        </authorList>
    </citation>
    <scope>NUCLEOTIDE SEQUENCE</scope>
    <source>
        <strain evidence="2">IBT 28561</strain>
    </source>
</reference>
<evidence type="ECO:0000256" key="1">
    <source>
        <dbReference type="SAM" id="MobiDB-lite"/>
    </source>
</evidence>
<gene>
    <name evidence="2" type="ORF">P168DRAFT_317107</name>
</gene>
<sequence length="353" mass="38708">MSTYLSHNLSPNLTKRYNDLLGIFINSQKRPADEELSPCRRQKMKKSNRAFEIITGVGSDGLPFINPDNGIAKNFSRLPVVRKLDWRVDATGDPIRRELKDGTSFVAAFGHTRGEEASKPCSFCRTGKGPWKSCVVIADPLNPDAKHNGYCSNFPLVSSDIEDELPTIHEPEDYNDPNYEPSTTAASSLVGNDGSDDEDLLLLTGLANGAVQKSALSTRRAPKAAGTVEKNKSALSKTYVPPQRGKLSQPRVVKQELQNGCFKGTRGDVLTVPIAQSPAITRPPPNIKKASSSATPPCREVAVPFPLGADAFDNLELLKLAEEDILGHIDKIRKRIKVLEAQKMEHHDPWAYV</sequence>
<feature type="region of interest" description="Disordered" evidence="1">
    <location>
        <begin position="212"/>
        <end position="233"/>
    </location>
</feature>
<dbReference type="EMBL" id="MSFM01000004">
    <property type="protein sequence ID" value="PKY05585.1"/>
    <property type="molecule type" value="Genomic_DNA"/>
</dbReference>
<dbReference type="Pfam" id="PF12511">
    <property type="entry name" value="DUF3716"/>
    <property type="match status" value="1"/>
</dbReference>